<organism evidence="1 2">
    <name type="scientific">Amphritea atlantica</name>
    <dbReference type="NCBI Taxonomy" id="355243"/>
    <lineage>
        <taxon>Bacteria</taxon>
        <taxon>Pseudomonadati</taxon>
        <taxon>Pseudomonadota</taxon>
        <taxon>Gammaproteobacteria</taxon>
        <taxon>Oceanospirillales</taxon>
        <taxon>Oceanospirillaceae</taxon>
        <taxon>Amphritea</taxon>
    </lineage>
</organism>
<keyword evidence="2" id="KW-1185">Reference proteome</keyword>
<dbReference type="EMBL" id="CP073344">
    <property type="protein sequence ID" value="UTW04510.1"/>
    <property type="molecule type" value="Genomic_DNA"/>
</dbReference>
<gene>
    <name evidence="1" type="ORF">KDX31_05755</name>
</gene>
<sequence>MSEKRPILEERTFKLTRQAYKELCRAAAYHRMSPSVYVECLALKFPMQQKET</sequence>
<protein>
    <submittedName>
        <fullName evidence="1">Uncharacterized protein</fullName>
    </submittedName>
</protein>
<evidence type="ECO:0000313" key="2">
    <source>
        <dbReference type="Proteomes" id="UP001059950"/>
    </source>
</evidence>
<accession>A0ABY5GX51</accession>
<dbReference type="Proteomes" id="UP001059950">
    <property type="component" value="Chromosome"/>
</dbReference>
<evidence type="ECO:0000313" key="1">
    <source>
        <dbReference type="EMBL" id="UTW04510.1"/>
    </source>
</evidence>
<reference evidence="1" key="1">
    <citation type="submission" date="2021-04" db="EMBL/GenBank/DDBJ databases">
        <title>Oceanospirillales bacteria with DddD are important DMSP degraders in coastal seawater.</title>
        <authorList>
            <person name="Liu J."/>
        </authorList>
    </citation>
    <scope>NUCLEOTIDE SEQUENCE</scope>
    <source>
        <strain evidence="1">GY6</strain>
    </source>
</reference>
<name>A0ABY5GX51_9GAMM</name>
<proteinExistence type="predicted"/>